<protein>
    <submittedName>
        <fullName evidence="4">Restriction endonuclease</fullName>
    </submittedName>
</protein>
<feature type="domain" description="Restriction endonuclease type IV Mrr" evidence="3">
    <location>
        <begin position="108"/>
        <end position="215"/>
    </location>
</feature>
<feature type="transmembrane region" description="Helical" evidence="1">
    <location>
        <begin position="20"/>
        <end position="40"/>
    </location>
</feature>
<evidence type="ECO:0000313" key="4">
    <source>
        <dbReference type="EMBL" id="ROH86413.1"/>
    </source>
</evidence>
<keyword evidence="1" id="KW-0472">Membrane</keyword>
<keyword evidence="5" id="KW-1185">Reference proteome</keyword>
<dbReference type="PANTHER" id="PTHR30015:SF7">
    <property type="entry name" value="TYPE IV METHYL-DIRECTED RESTRICTION ENZYME ECOKMRR"/>
    <property type="match status" value="1"/>
</dbReference>
<dbReference type="Proteomes" id="UP000282106">
    <property type="component" value="Unassembled WGS sequence"/>
</dbReference>
<dbReference type="Pfam" id="PF04471">
    <property type="entry name" value="Mrr_cat"/>
    <property type="match status" value="1"/>
</dbReference>
<accession>A0A3N0V109</accession>
<evidence type="ECO:0000313" key="5">
    <source>
        <dbReference type="Proteomes" id="UP000282106"/>
    </source>
</evidence>
<dbReference type="Gene3D" id="3.40.1350.10">
    <property type="match status" value="1"/>
</dbReference>
<dbReference type="InterPro" id="IPR007560">
    <property type="entry name" value="Restrct_endonuc_IV_Mrr"/>
</dbReference>
<keyword evidence="4" id="KW-0540">Nuclease</keyword>
<evidence type="ECO:0000256" key="1">
    <source>
        <dbReference type="SAM" id="Phobius"/>
    </source>
</evidence>
<evidence type="ECO:0000259" key="2">
    <source>
        <dbReference type="Pfam" id="PF01396"/>
    </source>
</evidence>
<dbReference type="InterPro" id="IPR052906">
    <property type="entry name" value="Type_IV_Methyl-Rstrct_Enzyme"/>
</dbReference>
<keyword evidence="4" id="KW-0255">Endonuclease</keyword>
<keyword evidence="4" id="KW-0378">Hydrolase</keyword>
<dbReference type="GO" id="GO:0009307">
    <property type="term" value="P:DNA restriction-modification system"/>
    <property type="evidence" value="ECO:0007669"/>
    <property type="project" value="InterPro"/>
</dbReference>
<reference evidence="4 5" key="1">
    <citation type="submission" date="2018-10" db="EMBL/GenBank/DDBJ databases">
        <authorList>
            <person name="Chen W.-M."/>
        </authorList>
    </citation>
    <scope>NUCLEOTIDE SEQUENCE [LARGE SCALE GENOMIC DNA]</scope>
    <source>
        <strain evidence="4 5">THS-13</strain>
    </source>
</reference>
<dbReference type="Pfam" id="PF01396">
    <property type="entry name" value="Zn_ribbon_Top1"/>
    <property type="match status" value="1"/>
</dbReference>
<gene>
    <name evidence="4" type="ORF">ED208_15350</name>
</gene>
<proteinExistence type="predicted"/>
<dbReference type="InterPro" id="IPR011856">
    <property type="entry name" value="tRNA_endonuc-like_dom_sf"/>
</dbReference>
<comment type="caution">
    <text evidence="4">The sequence shown here is derived from an EMBL/GenBank/DDBJ whole genome shotgun (WGS) entry which is preliminary data.</text>
</comment>
<dbReference type="GO" id="GO:0003916">
    <property type="term" value="F:DNA topoisomerase activity"/>
    <property type="evidence" value="ECO:0007669"/>
    <property type="project" value="InterPro"/>
</dbReference>
<organism evidence="4 5">
    <name type="scientific">Stagnimonas aquatica</name>
    <dbReference type="NCBI Taxonomy" id="2689987"/>
    <lineage>
        <taxon>Bacteria</taxon>
        <taxon>Pseudomonadati</taxon>
        <taxon>Pseudomonadota</taxon>
        <taxon>Gammaproteobacteria</taxon>
        <taxon>Nevskiales</taxon>
        <taxon>Nevskiaceae</taxon>
        <taxon>Stagnimonas</taxon>
    </lineage>
</organism>
<dbReference type="InterPro" id="IPR013498">
    <property type="entry name" value="Topo_IA_Znf"/>
</dbReference>
<dbReference type="InParanoid" id="A0A3N0V109"/>
<feature type="transmembrane region" description="Helical" evidence="1">
    <location>
        <begin position="71"/>
        <end position="89"/>
    </location>
</feature>
<dbReference type="PANTHER" id="PTHR30015">
    <property type="entry name" value="MRR RESTRICTION SYSTEM PROTEIN"/>
    <property type="match status" value="1"/>
</dbReference>
<name>A0A3N0V109_9GAMM</name>
<dbReference type="AlphaFoldDB" id="A0A3N0V109"/>
<dbReference type="SUPFAM" id="SSF57783">
    <property type="entry name" value="Zinc beta-ribbon"/>
    <property type="match status" value="1"/>
</dbReference>
<feature type="domain" description="DNA topoisomerase type IA zn finger" evidence="2">
    <location>
        <begin position="244"/>
        <end position="279"/>
    </location>
</feature>
<dbReference type="GO" id="GO:0006265">
    <property type="term" value="P:DNA topological change"/>
    <property type="evidence" value="ECO:0007669"/>
    <property type="project" value="InterPro"/>
</dbReference>
<dbReference type="SUPFAM" id="SSF52980">
    <property type="entry name" value="Restriction endonuclease-like"/>
    <property type="match status" value="1"/>
</dbReference>
<dbReference type="InterPro" id="IPR011335">
    <property type="entry name" value="Restrct_endonuc-II-like"/>
</dbReference>
<dbReference type="EMBL" id="RJVO01000009">
    <property type="protein sequence ID" value="ROH86413.1"/>
    <property type="molecule type" value="Genomic_DNA"/>
</dbReference>
<dbReference type="RefSeq" id="WP_123212808.1">
    <property type="nucleotide sequence ID" value="NZ_RJVO01000009.1"/>
</dbReference>
<keyword evidence="1" id="KW-0812">Transmembrane</keyword>
<sequence length="283" mass="30489">MARRQKSSLFDDLIEVSSRLPWWLGVLLAAISYFALHRYATVQPAAPTDMAQMGAYAGQQMWRTMAFFGQYLLPAAFGFGAVIAAIKAFQSRKRYEQTAEIGQRAGLLNMSWPQFEQLVAEHFRRRGYAVSVVGRGGADGGVDVELRKGSELLLVQCKQWRATKVGVDVVRELYGVIAARGASGGYVVSSGQFTADAEAFAQGRNIELVNGEQLIVAMRDGDAAATPTPRLRPAALSASAPAKACPKCGSSMVLRTARQGANAGQQFWGCSTFPKCRGTAVSP</sequence>
<evidence type="ECO:0000259" key="3">
    <source>
        <dbReference type="Pfam" id="PF04471"/>
    </source>
</evidence>
<dbReference type="GO" id="GO:0003677">
    <property type="term" value="F:DNA binding"/>
    <property type="evidence" value="ECO:0007669"/>
    <property type="project" value="InterPro"/>
</dbReference>
<dbReference type="Gene3D" id="3.30.65.10">
    <property type="entry name" value="Bacterial Topoisomerase I, domain 1"/>
    <property type="match status" value="1"/>
</dbReference>
<keyword evidence="1" id="KW-1133">Transmembrane helix</keyword>
<dbReference type="GO" id="GO:0015666">
    <property type="term" value="F:restriction endodeoxyribonuclease activity"/>
    <property type="evidence" value="ECO:0007669"/>
    <property type="project" value="TreeGrafter"/>
</dbReference>
<dbReference type="GO" id="GO:0005694">
    <property type="term" value="C:chromosome"/>
    <property type="evidence" value="ECO:0007669"/>
    <property type="project" value="InterPro"/>
</dbReference>